<dbReference type="AlphaFoldDB" id="A0A9Q8Q1N5"/>
<name>A0A9Q8Q1N5_9GAMM</name>
<proteinExistence type="predicted"/>
<reference evidence="1" key="1">
    <citation type="submission" date="2022-03" db="EMBL/GenBank/DDBJ databases">
        <title>ESBL-producing Moellerella wisconsensis and Escherichia marmotae isolated from wild game meat.</title>
        <authorList>
            <person name="Biggel M."/>
        </authorList>
    </citation>
    <scope>NUCLEOTIDE SEQUENCE</scope>
    <source>
        <strain evidence="1">W51</strain>
    </source>
</reference>
<evidence type="ECO:0000313" key="2">
    <source>
        <dbReference type="Proteomes" id="UP000829116"/>
    </source>
</evidence>
<gene>
    <name evidence="1" type="ORF">MNY72_00475</name>
</gene>
<protein>
    <submittedName>
        <fullName evidence="1">Uncharacterized protein</fullName>
    </submittedName>
</protein>
<evidence type="ECO:0000313" key="1">
    <source>
        <dbReference type="EMBL" id="UNH30840.1"/>
    </source>
</evidence>
<accession>A0A9Q8Q1N5</accession>
<dbReference type="EMBL" id="CP093245">
    <property type="protein sequence ID" value="UNH30840.1"/>
    <property type="molecule type" value="Genomic_DNA"/>
</dbReference>
<dbReference type="Proteomes" id="UP000829116">
    <property type="component" value="Chromosome"/>
</dbReference>
<sequence>MMFSNLLNKLKDHSKTLLILFAVFGVITLYKGCSSEEKTYYRVGEVKGVQSCGQLGTNSYLCGVDIYDTSIQQLLDDETVRLKSKPYVGNILMSQCILKGSKATCSDEWIHMR</sequence>
<dbReference type="RefSeq" id="WP_241542223.1">
    <property type="nucleotide sequence ID" value="NZ_CAWQWN010000001.1"/>
</dbReference>
<organism evidence="1 2">
    <name type="scientific">Moellerella wisconsensis</name>
    <dbReference type="NCBI Taxonomy" id="158849"/>
    <lineage>
        <taxon>Bacteria</taxon>
        <taxon>Pseudomonadati</taxon>
        <taxon>Pseudomonadota</taxon>
        <taxon>Gammaproteobacteria</taxon>
        <taxon>Enterobacterales</taxon>
        <taxon>Morganellaceae</taxon>
        <taxon>Moellerella</taxon>
    </lineage>
</organism>